<comment type="caution">
    <text evidence="2">The sequence shown here is derived from an EMBL/GenBank/DDBJ whole genome shotgun (WGS) entry which is preliminary data.</text>
</comment>
<reference evidence="2" key="1">
    <citation type="submission" date="2023-01" db="EMBL/GenBank/DDBJ databases">
        <authorList>
            <person name="Van Ghelder C."/>
            <person name="Rancurel C."/>
        </authorList>
    </citation>
    <scope>NUCLEOTIDE SEQUENCE</scope>
    <source>
        <strain evidence="2">CNCM I-4278</strain>
    </source>
</reference>
<sequence length="116" mass="12239">MGSTRSNPCQDRGASGSSRSGALYPGIPAITSFTADVIAATASLYKLESVISKVKIPFHPSLMGISISPRNLTVSACTAWPAQLGRIRGTILSSNHLSVLSKKQLARTCSNCSRLF</sequence>
<keyword evidence="3" id="KW-1185">Reference proteome</keyword>
<evidence type="ECO:0000313" key="2">
    <source>
        <dbReference type="EMBL" id="CAI6292049.1"/>
    </source>
</evidence>
<accession>A0A9W4U6U4</accession>
<organism evidence="2 3">
    <name type="scientific">Periconia digitata</name>
    <dbReference type="NCBI Taxonomy" id="1303443"/>
    <lineage>
        <taxon>Eukaryota</taxon>
        <taxon>Fungi</taxon>
        <taxon>Dikarya</taxon>
        <taxon>Ascomycota</taxon>
        <taxon>Pezizomycotina</taxon>
        <taxon>Dothideomycetes</taxon>
        <taxon>Pleosporomycetidae</taxon>
        <taxon>Pleosporales</taxon>
        <taxon>Massarineae</taxon>
        <taxon>Periconiaceae</taxon>
        <taxon>Periconia</taxon>
    </lineage>
</organism>
<gene>
    <name evidence="2" type="ORF">PDIGIT_LOCUS2494</name>
</gene>
<evidence type="ECO:0000313" key="3">
    <source>
        <dbReference type="Proteomes" id="UP001152607"/>
    </source>
</evidence>
<dbReference type="Proteomes" id="UP001152607">
    <property type="component" value="Unassembled WGS sequence"/>
</dbReference>
<proteinExistence type="predicted"/>
<protein>
    <submittedName>
        <fullName evidence="2">Uncharacterized protein</fullName>
    </submittedName>
</protein>
<dbReference type="AlphaFoldDB" id="A0A9W4U6U4"/>
<dbReference type="EMBL" id="CAOQHR010000002">
    <property type="protein sequence ID" value="CAI6292049.1"/>
    <property type="molecule type" value="Genomic_DNA"/>
</dbReference>
<name>A0A9W4U6U4_9PLEO</name>
<feature type="compositionally biased region" description="Low complexity" evidence="1">
    <location>
        <begin position="12"/>
        <end position="22"/>
    </location>
</feature>
<feature type="region of interest" description="Disordered" evidence="1">
    <location>
        <begin position="1"/>
        <end position="22"/>
    </location>
</feature>
<evidence type="ECO:0000256" key="1">
    <source>
        <dbReference type="SAM" id="MobiDB-lite"/>
    </source>
</evidence>